<dbReference type="GO" id="GO:0006465">
    <property type="term" value="P:signal peptide processing"/>
    <property type="evidence" value="ECO:0007669"/>
    <property type="project" value="InterPro"/>
</dbReference>
<keyword evidence="5" id="KW-0720">Serine protease</keyword>
<dbReference type="PANTHER" id="PTHR33209">
    <property type="entry name" value="PROTEASE 4"/>
    <property type="match status" value="1"/>
</dbReference>
<dbReference type="NCBIfam" id="TIGR00705">
    <property type="entry name" value="SppA_67K"/>
    <property type="match status" value="1"/>
</dbReference>
<feature type="active site" description="Proton donor/acceptor" evidence="7">
    <location>
        <position position="208"/>
    </location>
</feature>
<dbReference type="InterPro" id="IPR004634">
    <property type="entry name" value="Pept_S49_pIV"/>
</dbReference>
<name>A0A7S7AWM6_9SPIR</name>
<dbReference type="InterPro" id="IPR047272">
    <property type="entry name" value="S49_SppA_C"/>
</dbReference>
<comment type="similarity">
    <text evidence="2">Belongs to the peptidase S49 family.</text>
</comment>
<dbReference type="Proteomes" id="UP000593915">
    <property type="component" value="Chromosome"/>
</dbReference>
<evidence type="ECO:0000256" key="7">
    <source>
        <dbReference type="PIRSR" id="PIRSR001217-1"/>
    </source>
</evidence>
<evidence type="ECO:0000256" key="4">
    <source>
        <dbReference type="ARBA" id="ARBA00022801"/>
    </source>
</evidence>
<accession>A0A7S7AWM6</accession>
<proteinExistence type="inferred from homology"/>
<feature type="domain" description="Peptidase S49" evidence="9">
    <location>
        <begin position="140"/>
        <end position="289"/>
    </location>
</feature>
<evidence type="ECO:0000313" key="11">
    <source>
        <dbReference type="Proteomes" id="UP000593915"/>
    </source>
</evidence>
<organism evidence="10 11">
    <name type="scientific">Treponema pedis</name>
    <dbReference type="NCBI Taxonomy" id="409322"/>
    <lineage>
        <taxon>Bacteria</taxon>
        <taxon>Pseudomonadati</taxon>
        <taxon>Spirochaetota</taxon>
        <taxon>Spirochaetia</taxon>
        <taxon>Spirochaetales</taxon>
        <taxon>Treponemataceae</taxon>
        <taxon>Treponema</taxon>
    </lineage>
</organism>
<evidence type="ECO:0000256" key="6">
    <source>
        <dbReference type="ARBA" id="ARBA00023136"/>
    </source>
</evidence>
<evidence type="ECO:0000256" key="8">
    <source>
        <dbReference type="SAM" id="Phobius"/>
    </source>
</evidence>
<feature type="transmembrane region" description="Helical" evidence="8">
    <location>
        <begin position="24"/>
        <end position="48"/>
    </location>
</feature>
<keyword evidence="6 8" id="KW-0472">Membrane</keyword>
<reference evidence="10 11" key="1">
    <citation type="submission" date="2020-09" db="EMBL/GenBank/DDBJ databases">
        <title>Characterization of Treponema spp. from bovine digital dermatitis in Korea.</title>
        <authorList>
            <person name="Espiritu H.M."/>
            <person name="Cho Y.I."/>
            <person name="Mamuad L."/>
        </authorList>
    </citation>
    <scope>NUCLEOTIDE SEQUENCE [LARGE SCALE GENOMIC DNA]</scope>
    <source>
        <strain evidence="10 11">KS1</strain>
    </source>
</reference>
<evidence type="ECO:0000256" key="1">
    <source>
        <dbReference type="ARBA" id="ARBA00004370"/>
    </source>
</evidence>
<dbReference type="PIRSF" id="PIRSF001217">
    <property type="entry name" value="Protease_4_SppA"/>
    <property type="match status" value="1"/>
</dbReference>
<dbReference type="PANTHER" id="PTHR33209:SF1">
    <property type="entry name" value="PEPTIDASE S49 DOMAIN-CONTAINING PROTEIN"/>
    <property type="match status" value="1"/>
</dbReference>
<keyword evidence="8" id="KW-1133">Transmembrane helix</keyword>
<dbReference type="RefSeq" id="WP_024467814.1">
    <property type="nucleotide sequence ID" value="NZ_CP061839.1"/>
</dbReference>
<dbReference type="Gene3D" id="3.90.226.10">
    <property type="entry name" value="2-enoyl-CoA Hydratase, Chain A, domain 1"/>
    <property type="match status" value="3"/>
</dbReference>
<dbReference type="CDD" id="cd07018">
    <property type="entry name" value="S49_SppA_67K_type"/>
    <property type="match status" value="1"/>
</dbReference>
<dbReference type="EMBL" id="CP061839">
    <property type="protein sequence ID" value="QOW61087.1"/>
    <property type="molecule type" value="Genomic_DNA"/>
</dbReference>
<evidence type="ECO:0000313" key="10">
    <source>
        <dbReference type="EMBL" id="QOW61087.1"/>
    </source>
</evidence>
<dbReference type="GO" id="GO:0008236">
    <property type="term" value="F:serine-type peptidase activity"/>
    <property type="evidence" value="ECO:0007669"/>
    <property type="project" value="UniProtKB-KW"/>
</dbReference>
<dbReference type="SUPFAM" id="SSF52096">
    <property type="entry name" value="ClpP/crotonase"/>
    <property type="match status" value="2"/>
</dbReference>
<evidence type="ECO:0000256" key="5">
    <source>
        <dbReference type="ARBA" id="ARBA00022825"/>
    </source>
</evidence>
<keyword evidence="3" id="KW-0645">Protease</keyword>
<dbReference type="InterPro" id="IPR029045">
    <property type="entry name" value="ClpP/crotonase-like_dom_sf"/>
</dbReference>
<evidence type="ECO:0000256" key="3">
    <source>
        <dbReference type="ARBA" id="ARBA00022670"/>
    </source>
</evidence>
<evidence type="ECO:0000256" key="2">
    <source>
        <dbReference type="ARBA" id="ARBA00008683"/>
    </source>
</evidence>
<dbReference type="InterPro" id="IPR004635">
    <property type="entry name" value="Pept_S49_SppA"/>
</dbReference>
<keyword evidence="8" id="KW-0812">Transmembrane</keyword>
<gene>
    <name evidence="10" type="primary">sppA</name>
    <name evidence="10" type="ORF">IFE08_01335</name>
</gene>
<comment type="subcellular location">
    <subcellularLocation>
        <location evidence="1">Membrane</location>
    </subcellularLocation>
</comment>
<evidence type="ECO:0000259" key="9">
    <source>
        <dbReference type="Pfam" id="PF01343"/>
    </source>
</evidence>
<dbReference type="AlphaFoldDB" id="A0A7S7AWM6"/>
<feature type="domain" description="Peptidase S49" evidence="9">
    <location>
        <begin position="392"/>
        <end position="543"/>
    </location>
</feature>
<dbReference type="InterPro" id="IPR047217">
    <property type="entry name" value="S49_SppA_67K_type_N"/>
</dbReference>
<feature type="active site" description="Nucleophile" evidence="7">
    <location>
        <position position="409"/>
    </location>
</feature>
<sequence>MDDNSTNQRKKGGFFRTLFRGINFIRLLIINIVFFLFFFSFMGIMGSVPSPQKKTFSRIIENTVLRVAPVGVAAETEGDFFPFTSIGLYKNSVVLISDLTKAIKNAAYDRRVTSLYLDFSELSGLSSGHLAELGGAISEFKKSGKKIYAYSVNYGTSSFYLASYADRIGIDPLGEISFAGFKSRPVFYKGLEDKFGIKWNVLQAGKYKGMAETYSRENLSENVRSNLKSAFDALWNKYVSDISGNLNIAPEKIKNFAEHNFAIVKKYSGDTARAALEEGLVTDIASVDEFAVKIGFADGETFMSSVNTISYGDYNLNFTEIPSKNSVAVIYLNGAITGSSKNTQEAAVSSKLIELFDMAQDDPSVKAIVLRIDSGGGEVFASEEIRRAIERAKKSGLPVVVSMGSVAASGAYWISSSADYIFASPYTITGSIGVLGTAPSFQTALKKHLGITADLVYAGQKPGHSIFEDPSVEELDARQLEIMHIYETFIQTVSSGRNIPVETVADLAGGKIYSGEQALKLKLVDELGSFNDAASYAAKLANIQGGFSIKPVKKSLTLTQEVIKNFLNGADSSVLKQLGFADLYAAFEFLTLNSEKGIYLYMPERLIWEK</sequence>
<dbReference type="InterPro" id="IPR002142">
    <property type="entry name" value="Peptidase_S49"/>
</dbReference>
<dbReference type="CDD" id="cd07023">
    <property type="entry name" value="S49_Sppa_N_C"/>
    <property type="match status" value="1"/>
</dbReference>
<dbReference type="NCBIfam" id="TIGR00706">
    <property type="entry name" value="SppA_dom"/>
    <property type="match status" value="1"/>
</dbReference>
<protein>
    <submittedName>
        <fullName evidence="10">Signal peptide peptidase SppA</fullName>
    </submittedName>
</protein>
<dbReference type="GO" id="GO:0016020">
    <property type="term" value="C:membrane"/>
    <property type="evidence" value="ECO:0007669"/>
    <property type="project" value="UniProtKB-SubCell"/>
</dbReference>
<dbReference type="Pfam" id="PF01343">
    <property type="entry name" value="Peptidase_S49"/>
    <property type="match status" value="2"/>
</dbReference>
<keyword evidence="4" id="KW-0378">Hydrolase</keyword>